<reference evidence="3 4" key="1">
    <citation type="submission" date="2020-11" db="EMBL/GenBank/DDBJ databases">
        <title>Kefir isolates.</title>
        <authorList>
            <person name="Marcisauskas S."/>
            <person name="Kim Y."/>
            <person name="Blasche S."/>
        </authorList>
    </citation>
    <scope>NUCLEOTIDE SEQUENCE [LARGE SCALE GENOMIC DNA]</scope>
    <source>
        <strain evidence="3 4">KR</strain>
    </source>
</reference>
<proteinExistence type="predicted"/>
<dbReference type="OrthoDB" id="2527129at2759"/>
<dbReference type="EMBL" id="PUHQ01000001">
    <property type="protein sequence ID" value="KAG0667548.1"/>
    <property type="molecule type" value="Genomic_DNA"/>
</dbReference>
<evidence type="ECO:0000313" key="3">
    <source>
        <dbReference type="EMBL" id="KAG0667548.1"/>
    </source>
</evidence>
<evidence type="ECO:0000256" key="2">
    <source>
        <dbReference type="SAM" id="MobiDB-lite"/>
    </source>
</evidence>
<sequence>MAMMPTRMPRSVQPATGLRLLTTSSAAARNYSSSSSAGRSSSRDETPKPETSPTAAQKPASATTTTAAAAADSAAAAAQPRSPLSTATAQSKKRNSQPQQQVNKRAFELPHVRKSLVGLDAFFATHRPLLELPLRLGARRSTVTAGGVSDSAYVPRDDDARRHHSRTGDDLVQVVDQAADGSAVGEPYLVRLSEPEPLRSVEEELAAEAVEEAELAQQEELQHELEATEDRPYEPWLLGQHDGTQDANVARYLAVRPPFTAPAPSSGPVAPTLTTPSKELDFIAPFLSTPPPSSSSSASASTSSATTAATASSTDYSTTFSSHFVEPLSPNEATGAVDRFLSHHEVLYRWSAQTDFVNAAGEALRRAGRAYSPASAADVTSSSSSAVLDALRKQRGSVRLWTDADGFVSVPVGLHLDSLSSSPFLPAEDVIVEDIQMDSVKRKRQKKIRKHKHRKRRRVSALY</sequence>
<feature type="region of interest" description="Disordered" evidence="2">
    <location>
        <begin position="442"/>
        <end position="463"/>
    </location>
</feature>
<feature type="compositionally biased region" description="Low complexity" evidence="2">
    <location>
        <begin position="24"/>
        <end position="40"/>
    </location>
</feature>
<evidence type="ECO:0000256" key="1">
    <source>
        <dbReference type="SAM" id="Coils"/>
    </source>
</evidence>
<name>A0A9P6WAS0_RHOMI</name>
<gene>
    <name evidence="3" type="ORF">C6P46_000082</name>
</gene>
<organism evidence="3 4">
    <name type="scientific">Rhodotorula mucilaginosa</name>
    <name type="common">Yeast</name>
    <name type="synonym">Rhodotorula rubra</name>
    <dbReference type="NCBI Taxonomy" id="5537"/>
    <lineage>
        <taxon>Eukaryota</taxon>
        <taxon>Fungi</taxon>
        <taxon>Dikarya</taxon>
        <taxon>Basidiomycota</taxon>
        <taxon>Pucciniomycotina</taxon>
        <taxon>Microbotryomycetes</taxon>
        <taxon>Sporidiobolales</taxon>
        <taxon>Sporidiobolaceae</taxon>
        <taxon>Rhodotorula</taxon>
    </lineage>
</organism>
<feature type="region of interest" description="Disordered" evidence="2">
    <location>
        <begin position="283"/>
        <end position="302"/>
    </location>
</feature>
<dbReference type="AlphaFoldDB" id="A0A9P6WAS0"/>
<comment type="caution">
    <text evidence="3">The sequence shown here is derived from an EMBL/GenBank/DDBJ whole genome shotgun (WGS) entry which is preliminary data.</text>
</comment>
<feature type="compositionally biased region" description="Low complexity" evidence="2">
    <location>
        <begin position="51"/>
        <end position="80"/>
    </location>
</feature>
<keyword evidence="1" id="KW-0175">Coiled coil</keyword>
<feature type="region of interest" description="Disordered" evidence="2">
    <location>
        <begin position="148"/>
        <end position="167"/>
    </location>
</feature>
<accession>A0A9P6WAS0</accession>
<feature type="coiled-coil region" evidence="1">
    <location>
        <begin position="198"/>
        <end position="231"/>
    </location>
</feature>
<feature type="compositionally biased region" description="Basic and acidic residues" evidence="2">
    <location>
        <begin position="155"/>
        <end position="167"/>
    </location>
</feature>
<evidence type="ECO:0008006" key="5">
    <source>
        <dbReference type="Google" id="ProtNLM"/>
    </source>
</evidence>
<dbReference type="Proteomes" id="UP000777482">
    <property type="component" value="Unassembled WGS sequence"/>
</dbReference>
<protein>
    <recommendedName>
        <fullName evidence="5">Mitochondrial mRNA-processing protein COX24 C-terminal domain-containing protein</fullName>
    </recommendedName>
</protein>
<keyword evidence="4" id="KW-1185">Reference proteome</keyword>
<feature type="region of interest" description="Disordered" evidence="2">
    <location>
        <begin position="1"/>
        <end position="102"/>
    </location>
</feature>
<feature type="compositionally biased region" description="Polar residues" evidence="2">
    <location>
        <begin position="82"/>
        <end position="102"/>
    </location>
</feature>
<evidence type="ECO:0000313" key="4">
    <source>
        <dbReference type="Proteomes" id="UP000777482"/>
    </source>
</evidence>